<dbReference type="Gene3D" id="6.10.250.1900">
    <property type="match status" value="1"/>
</dbReference>
<evidence type="ECO:0000256" key="2">
    <source>
        <dbReference type="SAM" id="MobiDB-lite"/>
    </source>
</evidence>
<keyword evidence="1" id="KW-0175">Coiled coil</keyword>
<reference evidence="4" key="1">
    <citation type="submission" date="2014-05" db="EMBL/GenBank/DDBJ databases">
        <title>The transcriptome of the halophilic microalga Tetraselmis sp. GSL018 isolated from the Great Salt Lake, Utah.</title>
        <authorList>
            <person name="Jinkerson R.E."/>
            <person name="D'Adamo S."/>
            <person name="Posewitz M.C."/>
        </authorList>
    </citation>
    <scope>NUCLEOTIDE SEQUENCE</scope>
    <source>
        <strain evidence="4">GSL018</strain>
    </source>
</reference>
<feature type="compositionally biased region" description="Basic and acidic residues" evidence="2">
    <location>
        <begin position="156"/>
        <end position="166"/>
    </location>
</feature>
<evidence type="ECO:0000259" key="3">
    <source>
        <dbReference type="Pfam" id="PF10444"/>
    </source>
</evidence>
<feature type="region of interest" description="Disordered" evidence="2">
    <location>
        <begin position="336"/>
        <end position="388"/>
    </location>
</feature>
<organism evidence="4">
    <name type="scientific">Tetraselmis sp. GSL018</name>
    <dbReference type="NCBI Taxonomy" id="582737"/>
    <lineage>
        <taxon>Eukaryota</taxon>
        <taxon>Viridiplantae</taxon>
        <taxon>Chlorophyta</taxon>
        <taxon>core chlorophytes</taxon>
        <taxon>Chlorodendrophyceae</taxon>
        <taxon>Chlorodendrales</taxon>
        <taxon>Chlorodendraceae</taxon>
        <taxon>Tetraselmis</taxon>
    </lineage>
</organism>
<feature type="compositionally biased region" description="Low complexity" evidence="2">
    <location>
        <begin position="350"/>
        <end position="388"/>
    </location>
</feature>
<protein>
    <recommendedName>
        <fullName evidence="3">Borealin N-terminal domain-containing protein</fullName>
    </recommendedName>
</protein>
<dbReference type="Pfam" id="PF10444">
    <property type="entry name" value="Nbl1_Borealin_N"/>
    <property type="match status" value="1"/>
</dbReference>
<dbReference type="AlphaFoldDB" id="A0A061SFT8"/>
<accession>A0A061SFT8</accession>
<feature type="compositionally biased region" description="Basic and acidic residues" evidence="2">
    <location>
        <begin position="191"/>
        <end position="200"/>
    </location>
</feature>
<feature type="coiled-coil region" evidence="1">
    <location>
        <begin position="40"/>
        <end position="67"/>
    </location>
</feature>
<dbReference type="InterPro" id="IPR018851">
    <property type="entry name" value="Borealin_N"/>
</dbReference>
<feature type="compositionally biased region" description="Low complexity" evidence="2">
    <location>
        <begin position="103"/>
        <end position="112"/>
    </location>
</feature>
<feature type="region of interest" description="Disordered" evidence="2">
    <location>
        <begin position="98"/>
        <end position="211"/>
    </location>
</feature>
<dbReference type="EMBL" id="GBEZ01003550">
    <property type="protein sequence ID" value="JAC81596.1"/>
    <property type="molecule type" value="Transcribed_RNA"/>
</dbReference>
<feature type="domain" description="Borealin N-terminal" evidence="3">
    <location>
        <begin position="38"/>
        <end position="81"/>
    </location>
</feature>
<evidence type="ECO:0000256" key="1">
    <source>
        <dbReference type="SAM" id="Coils"/>
    </source>
</evidence>
<evidence type="ECO:0000313" key="4">
    <source>
        <dbReference type="EMBL" id="JAC81596.1"/>
    </source>
</evidence>
<proteinExistence type="predicted"/>
<sequence>MTLRVALQDISSNMGNIHGEATSDTKDKGSIQTQMMEQVEERCSKIMQQARDDAMALEQELQIQLMKIPKKVRSMSLREFRDTYGGDINAAALGSIGGERAPRQPAAEQAQQSGTASVCRTTRRGRTRQAAAAPEPPAEGPVFSRSTRKRQAPLKQEAEPRTEASKPKRLRPGTAAAAPQTPRGDPIEPSAAERDGRLSHGDAAGSQKGSLAAVPASAAPLGATCSRVAASVQQEPQQAPSASFRPGISLTTCSRSRTAARTAAARKKGQQAEQKDAFQGIVLTTEDGRGIVLTTEDGRQIHLEGGLSNLPKDMQQEARQQLESLRGMVEGLLRGSDQSAEPKQALGEPGPAEGAMQQAEGEAPAAEQGAQAGDSFKTPGLAKGAPPGAGVTPATVLLDSCHSPGMRSLQKGKWIAMVAEAEEERFTQPIPGYEDIHFYVAKVVRREGGMMTIHYHATDGPNRKWYEGRGDDNKRYLEERQVDPAEIIAVFDGLTRRERKLPAKALQQIQARLAKAPISQT</sequence>
<name>A0A061SFT8_9CHLO</name>
<gene>
    <name evidence="4" type="ORF">TSPGSL018_7558</name>
</gene>